<reference evidence="2 3" key="2">
    <citation type="journal article" date="2023" name="Mol. Biol. Evol.">
        <title>Genomics of Secondarily Temperate Adaptation in the Only Non-Antarctic Icefish.</title>
        <authorList>
            <person name="Rivera-Colon A.G."/>
            <person name="Rayamajhi N."/>
            <person name="Minhas B.F."/>
            <person name="Madrigal G."/>
            <person name="Bilyk K.T."/>
            <person name="Yoon V."/>
            <person name="Hune M."/>
            <person name="Gregory S."/>
            <person name="Cheng C.H.C."/>
            <person name="Catchen J.M."/>
        </authorList>
    </citation>
    <scope>NUCLEOTIDE SEQUENCE [LARGE SCALE GENOMIC DNA]</scope>
    <source>
        <strain evidence="2">JMC-PN-2008</strain>
    </source>
</reference>
<proteinExistence type="predicted"/>
<organism evidence="2 3">
    <name type="scientific">Eleginops maclovinus</name>
    <name type="common">Patagonian blennie</name>
    <name type="synonym">Eleginus maclovinus</name>
    <dbReference type="NCBI Taxonomy" id="56733"/>
    <lineage>
        <taxon>Eukaryota</taxon>
        <taxon>Metazoa</taxon>
        <taxon>Chordata</taxon>
        <taxon>Craniata</taxon>
        <taxon>Vertebrata</taxon>
        <taxon>Euteleostomi</taxon>
        <taxon>Actinopterygii</taxon>
        <taxon>Neopterygii</taxon>
        <taxon>Teleostei</taxon>
        <taxon>Neoteleostei</taxon>
        <taxon>Acanthomorphata</taxon>
        <taxon>Eupercaria</taxon>
        <taxon>Perciformes</taxon>
        <taxon>Notothenioidei</taxon>
        <taxon>Eleginopidae</taxon>
        <taxon>Eleginops</taxon>
    </lineage>
</organism>
<sequence length="127" mass="13677">MDMEREEQEILSSDHLQNHSKLFQDNSSLPPRSGLAASTMTPLSMVPQSKNQALPLEKQWQQGLALLSPGGPPGLLKAEQQSHLEQQMNMLSVLRAYSNDNLPAFNGLGGGAPTGGMKRPDAPGECV</sequence>
<reference evidence="2 3" key="1">
    <citation type="journal article" date="2023" name="Genes (Basel)">
        <title>Chromosome-Level Genome Assembly and Circadian Gene Repertoire of the Patagonia Blennie Eleginops maclovinus-The Closest Ancestral Proxy of Antarctic Cryonotothenioids.</title>
        <authorList>
            <person name="Cheng C.C."/>
            <person name="Rivera-Colon A.G."/>
            <person name="Minhas B.F."/>
            <person name="Wilson L."/>
            <person name="Rayamajhi N."/>
            <person name="Vargas-Chacoff L."/>
            <person name="Catchen J.M."/>
        </authorList>
    </citation>
    <scope>NUCLEOTIDE SEQUENCE [LARGE SCALE GENOMIC DNA]</scope>
    <source>
        <strain evidence="2">JMC-PN-2008</strain>
    </source>
</reference>
<feature type="compositionally biased region" description="Polar residues" evidence="1">
    <location>
        <begin position="10"/>
        <end position="42"/>
    </location>
</feature>
<keyword evidence="3" id="KW-1185">Reference proteome</keyword>
<evidence type="ECO:0000313" key="3">
    <source>
        <dbReference type="Proteomes" id="UP001346869"/>
    </source>
</evidence>
<evidence type="ECO:0000256" key="1">
    <source>
        <dbReference type="SAM" id="MobiDB-lite"/>
    </source>
</evidence>
<comment type="caution">
    <text evidence="2">The sequence shown here is derived from an EMBL/GenBank/DDBJ whole genome shotgun (WGS) entry which is preliminary data.</text>
</comment>
<evidence type="ECO:0000313" key="2">
    <source>
        <dbReference type="EMBL" id="KAK5874561.1"/>
    </source>
</evidence>
<accession>A0AAN7Y2G9</accession>
<dbReference type="Proteomes" id="UP001346869">
    <property type="component" value="Unassembled WGS sequence"/>
</dbReference>
<gene>
    <name evidence="2" type="ORF">PBY51_019497</name>
</gene>
<protein>
    <submittedName>
        <fullName evidence="2">Uncharacterized protein</fullName>
    </submittedName>
</protein>
<dbReference type="AlphaFoldDB" id="A0AAN7Y2G9"/>
<name>A0AAN7Y2G9_ELEMC</name>
<dbReference type="EMBL" id="JAUZQC010000003">
    <property type="protein sequence ID" value="KAK5874561.1"/>
    <property type="molecule type" value="Genomic_DNA"/>
</dbReference>
<feature type="region of interest" description="Disordered" evidence="1">
    <location>
        <begin position="1"/>
        <end position="42"/>
    </location>
</feature>